<sequence>MLNLEYLTNTEGNTIAVVIPIDIWRQLLPTENASLDELAEAVEDYCMNKAMNESVNTPLLNRAKALAYLEE</sequence>
<protein>
    <submittedName>
        <fullName evidence="1">Uncharacterized protein</fullName>
    </submittedName>
</protein>
<proteinExistence type="predicted"/>
<gene>
    <name evidence="1" type="ORF">NIES806_08010</name>
</gene>
<dbReference type="EMBL" id="AP018316">
    <property type="protein sequence ID" value="BAZ84611.1"/>
    <property type="molecule type" value="Genomic_DNA"/>
</dbReference>
<evidence type="ECO:0000313" key="2">
    <source>
        <dbReference type="Proteomes" id="UP000218702"/>
    </source>
</evidence>
<dbReference type="Proteomes" id="UP000218702">
    <property type="component" value="Chromosome"/>
</dbReference>
<dbReference type="InterPro" id="IPR049537">
    <property type="entry name" value="RelB-like"/>
</dbReference>
<dbReference type="OrthoDB" id="515411at2"/>
<keyword evidence="2" id="KW-1185">Reference proteome</keyword>
<reference evidence="1 2" key="1">
    <citation type="submission" date="2017-06" db="EMBL/GenBank/DDBJ databases">
        <title>Genome sequencing of cyanobaciteial culture collection at National Institute for Environmental Studies (NIES).</title>
        <authorList>
            <person name="Hirose Y."/>
            <person name="Shimura Y."/>
            <person name="Fujisawa T."/>
            <person name="Nakamura Y."/>
            <person name="Kawachi M."/>
        </authorList>
    </citation>
    <scope>NUCLEOTIDE SEQUENCE [LARGE SCALE GENOMIC DNA]</scope>
    <source>
        <strain evidence="1 2">NIES-806</strain>
    </source>
</reference>
<dbReference type="KEGG" id="dcm:NIES806_08010"/>
<evidence type="ECO:0000313" key="1">
    <source>
        <dbReference type="EMBL" id="BAZ84611.1"/>
    </source>
</evidence>
<dbReference type="AlphaFoldDB" id="A0A1Z4UZB5"/>
<organism evidence="1 2">
    <name type="scientific">Dolichospermum compactum NIES-806</name>
    <dbReference type="NCBI Taxonomy" id="1973481"/>
    <lineage>
        <taxon>Bacteria</taxon>
        <taxon>Bacillati</taxon>
        <taxon>Cyanobacteriota</taxon>
        <taxon>Cyanophyceae</taxon>
        <taxon>Nostocales</taxon>
        <taxon>Aphanizomenonaceae</taxon>
        <taxon>Dolichospermum</taxon>
        <taxon>Dolichospermum compactum</taxon>
    </lineage>
</organism>
<dbReference type="Pfam" id="PF18506">
    <property type="entry name" value="RelB-like"/>
    <property type="match status" value="1"/>
</dbReference>
<accession>A0A1Z4UZB5</accession>
<dbReference type="RefSeq" id="WP_096664309.1">
    <property type="nucleotide sequence ID" value="NZ_AP018316.1"/>
</dbReference>
<name>A0A1Z4UZB5_9CYAN</name>